<dbReference type="InterPro" id="IPR019965">
    <property type="entry name" value="PPOX_F420-dep_Rv2061_put"/>
</dbReference>
<evidence type="ECO:0000256" key="1">
    <source>
        <dbReference type="ARBA" id="ARBA00023002"/>
    </source>
</evidence>
<dbReference type="InterPro" id="IPR052019">
    <property type="entry name" value="F420H2_bilvrd_red/Heme_oxyg"/>
</dbReference>
<dbReference type="InterPro" id="IPR011576">
    <property type="entry name" value="Pyridox_Oxase_N"/>
</dbReference>
<dbReference type="RefSeq" id="WP_167112423.1">
    <property type="nucleotide sequence ID" value="NZ_JAANOU010000001.1"/>
</dbReference>
<keyword evidence="1" id="KW-0560">Oxidoreductase</keyword>
<dbReference type="EMBL" id="JAANOU010000001">
    <property type="protein sequence ID" value="NIH79317.1"/>
    <property type="molecule type" value="Genomic_DNA"/>
</dbReference>
<dbReference type="SUPFAM" id="SSF50475">
    <property type="entry name" value="FMN-binding split barrel"/>
    <property type="match status" value="1"/>
</dbReference>
<dbReference type="Pfam" id="PF01243">
    <property type="entry name" value="PNPOx_N"/>
    <property type="match status" value="1"/>
</dbReference>
<dbReference type="PANTHER" id="PTHR35176">
    <property type="entry name" value="HEME OXYGENASE HI_0854-RELATED"/>
    <property type="match status" value="1"/>
</dbReference>
<reference evidence="3 4" key="1">
    <citation type="submission" date="2020-03" db="EMBL/GenBank/DDBJ databases">
        <title>Sequencing the genomes of 1000 actinobacteria strains.</title>
        <authorList>
            <person name="Klenk H.-P."/>
        </authorList>
    </citation>
    <scope>NUCLEOTIDE SEQUENCE [LARGE SCALE GENOMIC DNA]</scope>
    <source>
        <strain evidence="3 4">DSM 45668</strain>
    </source>
</reference>
<name>A0ABX0SQR3_9PSEU</name>
<feature type="domain" description="Pyridoxamine 5'-phosphate oxidase N-terminal" evidence="2">
    <location>
        <begin position="6"/>
        <end position="117"/>
    </location>
</feature>
<evidence type="ECO:0000259" key="2">
    <source>
        <dbReference type="Pfam" id="PF01243"/>
    </source>
</evidence>
<accession>A0ABX0SQR3</accession>
<proteinExistence type="predicted"/>
<protein>
    <recommendedName>
        <fullName evidence="2">Pyridoxamine 5'-phosphate oxidase N-terminal domain-containing protein</fullName>
    </recommendedName>
</protein>
<evidence type="ECO:0000313" key="3">
    <source>
        <dbReference type="EMBL" id="NIH79317.1"/>
    </source>
</evidence>
<sequence length="126" mass="13988">MSEFERIAAEKFLLLTTFRKSGAPVPTPVWAAGDAGEIVVWSERTAGKVKRIRNNPEITVQGCDLRGNSVHGPVVRGRARILDDEATERVRTVIARKYGIVGRVTMFFSRLRGRRRTVGLAIRLAG</sequence>
<gene>
    <name evidence="3" type="ORF">FHX46_001847</name>
</gene>
<keyword evidence="4" id="KW-1185">Reference proteome</keyword>
<organism evidence="3 4">
    <name type="scientific">Amycolatopsis viridis</name>
    <dbReference type="NCBI Taxonomy" id="185678"/>
    <lineage>
        <taxon>Bacteria</taxon>
        <taxon>Bacillati</taxon>
        <taxon>Actinomycetota</taxon>
        <taxon>Actinomycetes</taxon>
        <taxon>Pseudonocardiales</taxon>
        <taxon>Pseudonocardiaceae</taxon>
        <taxon>Amycolatopsis</taxon>
    </lineage>
</organism>
<dbReference type="Gene3D" id="2.30.110.10">
    <property type="entry name" value="Electron Transport, Fmn-binding Protein, Chain A"/>
    <property type="match status" value="1"/>
</dbReference>
<evidence type="ECO:0000313" key="4">
    <source>
        <dbReference type="Proteomes" id="UP000754495"/>
    </source>
</evidence>
<dbReference type="Proteomes" id="UP000754495">
    <property type="component" value="Unassembled WGS sequence"/>
</dbReference>
<dbReference type="PANTHER" id="PTHR35176:SF11">
    <property type="entry name" value="PYRIDOXAMINE 5'-PHOSPHATE OXIDASE FAMILY PROTEIN"/>
    <property type="match status" value="1"/>
</dbReference>
<comment type="caution">
    <text evidence="3">The sequence shown here is derived from an EMBL/GenBank/DDBJ whole genome shotgun (WGS) entry which is preliminary data.</text>
</comment>
<dbReference type="NCBIfam" id="TIGR03666">
    <property type="entry name" value="Rv2061_F420"/>
    <property type="match status" value="1"/>
</dbReference>
<dbReference type="InterPro" id="IPR012349">
    <property type="entry name" value="Split_barrel_FMN-bd"/>
</dbReference>